<keyword evidence="3" id="KW-1015">Disulfide bond</keyword>
<evidence type="ECO:0000256" key="3">
    <source>
        <dbReference type="ARBA" id="ARBA00023157"/>
    </source>
</evidence>
<feature type="domain" description="Ig-like" evidence="7">
    <location>
        <begin position="361"/>
        <end position="472"/>
    </location>
</feature>
<dbReference type="InterPro" id="IPR003599">
    <property type="entry name" value="Ig_sub"/>
</dbReference>
<proteinExistence type="predicted"/>
<keyword evidence="6" id="KW-1133">Transmembrane helix</keyword>
<feature type="domain" description="Ig-like" evidence="7">
    <location>
        <begin position="1"/>
        <end position="95"/>
    </location>
</feature>
<evidence type="ECO:0000259" key="7">
    <source>
        <dbReference type="PROSITE" id="PS50835"/>
    </source>
</evidence>
<sequence length="1125" mass="128554">MHCRVYNKYYNETKLKLFYKEYLSVQWIIDGFGVNNESLKAVHGDRYSMPGPIDEGNFDLLIKNIQLEDEASFICQANVKIYLSNELLPQLDTITSKPAYLTIILPPSGLTLVHLKNSHFEKNHQLPVTVNSMYIIPNTGFSSYSNHFNENQHVYTTDDVTYTIDKHHSHIVADDPKSEPFLNYNRHYIDLSNSLSNTQNILENNPLKSMRYNQISHSYSSIKYNTTPKIWIQENTNLILFCYTSPSKPATSIQWYLAGTLLINNDSNKSHTFFDQHNSIIHYAIKEKVINISDKSIHSILDRNVYESIMLHNRSEKNATDEVQMQITQSQLTLSVERKYQHSQIECSISNSEDFIPAKLPTVTVIIEPMYIENIKIQIINETEQTNFREGQLVQFECTAKTNPTTPVYSWTIGNLHPSSDYETFNHLIDNQSKLNDNLNDKHEHNLISIQSNANILQLTMNRGMHQKRIRCWIGVETPELLEKITNASLQGVLSNKDSTCELDCRELRNALRKQLNNIIWAKAEYRLDITYGPQFTSPSNDVYSGELGQTVYLECSANSNPESDVSLYYIGPNGQFLLNELTKLELAQNQLQSTTTTTTLLNSNQPKYIFWNSETELAEFNLSVMETAIQSTGKKLLASEFKQVLYKLHLTNHEQFGFYACTAQTIGYPPIHRIVYVGQAESPKIVKIDQLIGFDGTFAKLFCTVYSIPRPTVHQITWLKNGIVIKPDKRLQIYQEKTHRGVTSVLTIKNLRPNDYSTYNCTVITEYGTDWHLITLSLDSKWSLTFIVVSGFAILLAIVFVIVLCCYIRYTRLKRYNSKNYVNIQPTISLQNNEENKQLKNGMELKSMLKCNSLQSNSNLIESVTIKNHEYFPVQNMHESDAGGLTNEIDVTKCLDDSVFNCQPNQIDSSTNFLSENYLKYIPCTYPLYTTTNTTTDNCNIDTTNNRPLSPYTNKLSMKYNQPTQLVENEFNTIISNMSPLLNTSECLMDTLPNLKQPDITSLMQANSWLHNSIDVKHSITSPLTFSTYSNNSSSLGPIFLMTSDLNYSTDIHPNPMNSSTSTVLIPPVILHSTNEQTSNLEYSSYHSIENNINNNTSVVLNSYSLNQVPDISIIPLNVTHYQQ</sequence>
<dbReference type="PANTHER" id="PTHR11640:SF31">
    <property type="entry name" value="IRREGULAR CHIASM C-ROUGHEST PROTEIN-RELATED"/>
    <property type="match status" value="1"/>
</dbReference>
<evidence type="ECO:0000256" key="5">
    <source>
        <dbReference type="ARBA" id="ARBA00023319"/>
    </source>
</evidence>
<dbReference type="SUPFAM" id="SSF48726">
    <property type="entry name" value="Immunoglobulin"/>
    <property type="match status" value="2"/>
</dbReference>
<dbReference type="InterPro" id="IPR036179">
    <property type="entry name" value="Ig-like_dom_sf"/>
</dbReference>
<comment type="caution">
    <text evidence="8">The sequence shown here is derived from an EMBL/GenBank/DDBJ whole genome shotgun (WGS) entry which is preliminary data.</text>
</comment>
<gene>
    <name evidence="8" type="ORF">EWB00_004770</name>
</gene>
<keyword evidence="2 6" id="KW-0472">Membrane</keyword>
<organism evidence="8 9">
    <name type="scientific">Schistosoma japonicum</name>
    <name type="common">Blood fluke</name>
    <dbReference type="NCBI Taxonomy" id="6182"/>
    <lineage>
        <taxon>Eukaryota</taxon>
        <taxon>Metazoa</taxon>
        <taxon>Spiralia</taxon>
        <taxon>Lophotrochozoa</taxon>
        <taxon>Platyhelminthes</taxon>
        <taxon>Trematoda</taxon>
        <taxon>Digenea</taxon>
        <taxon>Strigeidida</taxon>
        <taxon>Schistosomatoidea</taxon>
        <taxon>Schistosomatidae</taxon>
        <taxon>Schistosoma</taxon>
    </lineage>
</organism>
<evidence type="ECO:0000256" key="4">
    <source>
        <dbReference type="ARBA" id="ARBA00023180"/>
    </source>
</evidence>
<dbReference type="GO" id="GO:0098609">
    <property type="term" value="P:cell-cell adhesion"/>
    <property type="evidence" value="ECO:0007669"/>
    <property type="project" value="TreeGrafter"/>
</dbReference>
<dbReference type="PANTHER" id="PTHR11640">
    <property type="entry name" value="NEPHRIN"/>
    <property type="match status" value="1"/>
</dbReference>
<feature type="domain" description="Ig-like" evidence="7">
    <location>
        <begin position="684"/>
        <end position="764"/>
    </location>
</feature>
<evidence type="ECO:0000313" key="9">
    <source>
        <dbReference type="Proteomes" id="UP000311919"/>
    </source>
</evidence>
<evidence type="ECO:0000256" key="2">
    <source>
        <dbReference type="ARBA" id="ARBA00023136"/>
    </source>
</evidence>
<dbReference type="STRING" id="6182.A0A4Z2D423"/>
<dbReference type="GO" id="GO:0050839">
    <property type="term" value="F:cell adhesion molecule binding"/>
    <property type="evidence" value="ECO:0007669"/>
    <property type="project" value="TreeGrafter"/>
</dbReference>
<dbReference type="InterPro" id="IPR007110">
    <property type="entry name" value="Ig-like_dom"/>
</dbReference>
<dbReference type="GO" id="GO:0005886">
    <property type="term" value="C:plasma membrane"/>
    <property type="evidence" value="ECO:0007669"/>
    <property type="project" value="TreeGrafter"/>
</dbReference>
<dbReference type="GO" id="GO:0005911">
    <property type="term" value="C:cell-cell junction"/>
    <property type="evidence" value="ECO:0007669"/>
    <property type="project" value="TreeGrafter"/>
</dbReference>
<dbReference type="AlphaFoldDB" id="A0A4Z2D423"/>
<keyword evidence="4" id="KW-0325">Glycoprotein</keyword>
<keyword evidence="6" id="KW-0812">Transmembrane</keyword>
<dbReference type="OrthoDB" id="10015491at2759"/>
<dbReference type="Proteomes" id="UP000311919">
    <property type="component" value="Unassembled WGS sequence"/>
</dbReference>
<name>A0A4Z2D423_SCHJA</name>
<keyword evidence="5" id="KW-0393">Immunoglobulin domain</keyword>
<comment type="subcellular location">
    <subcellularLocation>
        <location evidence="1">Membrane</location>
        <topology evidence="1">Single-pass type I membrane protein</topology>
    </subcellularLocation>
</comment>
<dbReference type="Pfam" id="PF07679">
    <property type="entry name" value="I-set"/>
    <property type="match status" value="1"/>
</dbReference>
<reference evidence="8 9" key="1">
    <citation type="submission" date="2019-03" db="EMBL/GenBank/DDBJ databases">
        <title>An improved genome assembly of the fluke Schistosoma japonicum.</title>
        <authorList>
            <person name="Hu W."/>
            <person name="Luo F."/>
            <person name="Yin M."/>
            <person name="Mo X."/>
            <person name="Sun C."/>
            <person name="Wu Q."/>
            <person name="Zhu B."/>
            <person name="Xiang M."/>
            <person name="Wang J."/>
            <person name="Wang Y."/>
            <person name="Zhang T."/>
            <person name="Xu B."/>
            <person name="Zheng H."/>
            <person name="Feng Z."/>
        </authorList>
    </citation>
    <scope>NUCLEOTIDE SEQUENCE [LARGE SCALE GENOMIC DNA]</scope>
    <source>
        <strain evidence="8">HuSjv2</strain>
        <tissue evidence="8">Worms</tissue>
    </source>
</reference>
<evidence type="ECO:0000313" key="8">
    <source>
        <dbReference type="EMBL" id="TNN11216.1"/>
    </source>
</evidence>
<dbReference type="Gene3D" id="2.60.40.10">
    <property type="entry name" value="Immunoglobulins"/>
    <property type="match status" value="3"/>
</dbReference>
<keyword evidence="9" id="KW-1185">Reference proteome</keyword>
<dbReference type="EMBL" id="SKCS01000308">
    <property type="protein sequence ID" value="TNN11216.1"/>
    <property type="molecule type" value="Genomic_DNA"/>
</dbReference>
<evidence type="ECO:0000256" key="6">
    <source>
        <dbReference type="SAM" id="Phobius"/>
    </source>
</evidence>
<dbReference type="InterPro" id="IPR051275">
    <property type="entry name" value="Cell_adhesion_signaling"/>
</dbReference>
<dbReference type="InterPro" id="IPR013098">
    <property type="entry name" value="Ig_I-set"/>
</dbReference>
<protein>
    <submittedName>
        <fullName evidence="8">Irregular chiasm C-roughest protein</fullName>
    </submittedName>
</protein>
<dbReference type="PROSITE" id="PS50835">
    <property type="entry name" value="IG_LIKE"/>
    <property type="match status" value="3"/>
</dbReference>
<accession>A0A4Z2D423</accession>
<dbReference type="InterPro" id="IPR013783">
    <property type="entry name" value="Ig-like_fold"/>
</dbReference>
<evidence type="ECO:0000256" key="1">
    <source>
        <dbReference type="ARBA" id="ARBA00004479"/>
    </source>
</evidence>
<dbReference type="SMART" id="SM00409">
    <property type="entry name" value="IG"/>
    <property type="match status" value="4"/>
</dbReference>
<feature type="transmembrane region" description="Helical" evidence="6">
    <location>
        <begin position="783"/>
        <end position="811"/>
    </location>
</feature>